<reference evidence="1" key="1">
    <citation type="submission" date="2020-02" db="EMBL/GenBank/DDBJ databases">
        <authorList>
            <person name="Meier V. D."/>
        </authorList>
    </citation>
    <scope>NUCLEOTIDE SEQUENCE</scope>
    <source>
        <strain evidence="1">AVDCRST_MAG33</strain>
    </source>
</reference>
<proteinExistence type="predicted"/>
<evidence type="ECO:0000313" key="1">
    <source>
        <dbReference type="EMBL" id="CAA9559567.1"/>
    </source>
</evidence>
<dbReference type="AlphaFoldDB" id="A0A6J4USZ8"/>
<dbReference type="EMBL" id="CADCWK010000157">
    <property type="protein sequence ID" value="CAA9559567.1"/>
    <property type="molecule type" value="Genomic_DNA"/>
</dbReference>
<gene>
    <name evidence="1" type="ORF">AVDCRST_MAG33-1532</name>
</gene>
<sequence length="160" mass="17386">MFDERTADGDDDPRDYVVLDSRDNTSRVFIEGSDAEWNDTDECVDVLLAETLIALDQAELLDGPDGEPYRIREEDRSAVAYLSPVEGQSTIGQSTGEAERVVLVDCRADATSGVIVGFTDFSISEDPYFEGNHAEVEAVIDSLVFREGPDGEESTPVAGS</sequence>
<organism evidence="1">
    <name type="scientific">uncultured Thermomicrobiales bacterium</name>
    <dbReference type="NCBI Taxonomy" id="1645740"/>
    <lineage>
        <taxon>Bacteria</taxon>
        <taxon>Pseudomonadati</taxon>
        <taxon>Thermomicrobiota</taxon>
        <taxon>Thermomicrobia</taxon>
        <taxon>Thermomicrobiales</taxon>
        <taxon>environmental samples</taxon>
    </lineage>
</organism>
<protein>
    <submittedName>
        <fullName evidence="1">Uncharacterized protein</fullName>
    </submittedName>
</protein>
<accession>A0A6J4USZ8</accession>
<name>A0A6J4USZ8_9BACT</name>